<dbReference type="Proteomes" id="UP000178797">
    <property type="component" value="Unassembled WGS sequence"/>
</dbReference>
<sequence length="71" mass="7869">MKIKYSPDADILVIELRSGKPKDSRDLCEGIIVHLSAKGEPLEIEVLDASKVIQKKDVEVSMEDLFTEVGV</sequence>
<protein>
    <recommendedName>
        <fullName evidence="3">DUF2283 domain-containing protein</fullName>
    </recommendedName>
</protein>
<evidence type="ECO:0000313" key="2">
    <source>
        <dbReference type="Proteomes" id="UP000178797"/>
    </source>
</evidence>
<proteinExistence type="predicted"/>
<evidence type="ECO:0000313" key="1">
    <source>
        <dbReference type="EMBL" id="OGL45300.1"/>
    </source>
</evidence>
<organism evidence="1 2">
    <name type="scientific">Candidatus Schekmanbacteria bacterium RBG_16_38_10</name>
    <dbReference type="NCBI Taxonomy" id="1817879"/>
    <lineage>
        <taxon>Bacteria</taxon>
        <taxon>Candidatus Schekmaniibacteriota</taxon>
    </lineage>
</organism>
<name>A0A1F7RV90_9BACT</name>
<dbReference type="Pfam" id="PF10049">
    <property type="entry name" value="DUF2283"/>
    <property type="match status" value="1"/>
</dbReference>
<evidence type="ECO:0008006" key="3">
    <source>
        <dbReference type="Google" id="ProtNLM"/>
    </source>
</evidence>
<dbReference type="AlphaFoldDB" id="A0A1F7RV90"/>
<gene>
    <name evidence="1" type="ORF">A2W05_08640</name>
</gene>
<dbReference type="PANTHER" id="PTHR37029">
    <property type="entry name" value="SSR1768 PROTEIN"/>
    <property type="match status" value="1"/>
</dbReference>
<dbReference type="EMBL" id="MGDE01000143">
    <property type="protein sequence ID" value="OGL45300.1"/>
    <property type="molecule type" value="Genomic_DNA"/>
</dbReference>
<dbReference type="InterPro" id="IPR019270">
    <property type="entry name" value="DUF2283"/>
</dbReference>
<reference evidence="1 2" key="1">
    <citation type="journal article" date="2016" name="Nat. Commun.">
        <title>Thousands of microbial genomes shed light on interconnected biogeochemical processes in an aquifer system.</title>
        <authorList>
            <person name="Anantharaman K."/>
            <person name="Brown C.T."/>
            <person name="Hug L.A."/>
            <person name="Sharon I."/>
            <person name="Castelle C.J."/>
            <person name="Probst A.J."/>
            <person name="Thomas B.C."/>
            <person name="Singh A."/>
            <person name="Wilkins M.J."/>
            <person name="Karaoz U."/>
            <person name="Brodie E.L."/>
            <person name="Williams K.H."/>
            <person name="Hubbard S.S."/>
            <person name="Banfield J.F."/>
        </authorList>
    </citation>
    <scope>NUCLEOTIDE SEQUENCE [LARGE SCALE GENOMIC DNA]</scope>
</reference>
<dbReference type="PANTHER" id="PTHR37029:SF1">
    <property type="entry name" value="SSR1768 PROTEIN"/>
    <property type="match status" value="1"/>
</dbReference>
<comment type="caution">
    <text evidence="1">The sequence shown here is derived from an EMBL/GenBank/DDBJ whole genome shotgun (WGS) entry which is preliminary data.</text>
</comment>
<accession>A0A1F7RV90</accession>